<dbReference type="CDD" id="cd12797">
    <property type="entry name" value="M23_peptidase"/>
    <property type="match status" value="1"/>
</dbReference>
<evidence type="ECO:0000313" key="3">
    <source>
        <dbReference type="EMBL" id="RCW71996.1"/>
    </source>
</evidence>
<evidence type="ECO:0000259" key="1">
    <source>
        <dbReference type="Pfam" id="PF01471"/>
    </source>
</evidence>
<protein>
    <submittedName>
        <fullName evidence="3">Putative peptidoglycan binding protein</fullName>
    </submittedName>
</protein>
<dbReference type="SUPFAM" id="SSF47090">
    <property type="entry name" value="PGBD-like"/>
    <property type="match status" value="2"/>
</dbReference>
<dbReference type="InterPro" id="IPR050570">
    <property type="entry name" value="Cell_wall_metabolism_enzyme"/>
</dbReference>
<dbReference type="Pfam" id="PF01471">
    <property type="entry name" value="PG_binding_1"/>
    <property type="match status" value="2"/>
</dbReference>
<dbReference type="AlphaFoldDB" id="A0A368XXY4"/>
<comment type="caution">
    <text evidence="3">The sequence shown here is derived from an EMBL/GenBank/DDBJ whole genome shotgun (WGS) entry which is preliminary data.</text>
</comment>
<reference evidence="3 4" key="1">
    <citation type="submission" date="2018-07" db="EMBL/GenBank/DDBJ databases">
        <title>Genomic Encyclopedia of Type Strains, Phase IV (KMG-IV): sequencing the most valuable type-strain genomes for metagenomic binning, comparative biology and taxonomic classification.</title>
        <authorList>
            <person name="Goeker M."/>
        </authorList>
    </citation>
    <scope>NUCLEOTIDE SEQUENCE [LARGE SCALE GENOMIC DNA]</scope>
    <source>
        <strain evidence="3 4">DSM 27696</strain>
    </source>
</reference>
<gene>
    <name evidence="3" type="ORF">DFR57_105181</name>
</gene>
<feature type="domain" description="Peptidoglycan binding-like" evidence="1">
    <location>
        <begin position="239"/>
        <end position="281"/>
    </location>
</feature>
<dbReference type="Proteomes" id="UP000252585">
    <property type="component" value="Unassembled WGS sequence"/>
</dbReference>
<dbReference type="InterPro" id="IPR036366">
    <property type="entry name" value="PGBDSf"/>
</dbReference>
<dbReference type="Gene3D" id="1.10.101.10">
    <property type="entry name" value="PGBD-like superfamily/PGBD"/>
    <property type="match status" value="2"/>
</dbReference>
<dbReference type="Pfam" id="PF01551">
    <property type="entry name" value="Peptidase_M23"/>
    <property type="match status" value="1"/>
</dbReference>
<feature type="domain" description="Peptidoglycan binding-like" evidence="1">
    <location>
        <begin position="157"/>
        <end position="213"/>
    </location>
</feature>
<dbReference type="PANTHER" id="PTHR21666:SF270">
    <property type="entry name" value="MUREIN HYDROLASE ACTIVATOR ENVC"/>
    <property type="match status" value="1"/>
</dbReference>
<dbReference type="InterPro" id="IPR002477">
    <property type="entry name" value="Peptidoglycan-bd-like"/>
</dbReference>
<accession>A0A368XXY4</accession>
<name>A0A368XXY4_9BACI</name>
<evidence type="ECO:0000313" key="4">
    <source>
        <dbReference type="Proteomes" id="UP000252585"/>
    </source>
</evidence>
<evidence type="ECO:0000259" key="2">
    <source>
        <dbReference type="Pfam" id="PF01551"/>
    </source>
</evidence>
<organism evidence="3 4">
    <name type="scientific">Saliterribacillus persicus</name>
    <dbReference type="NCBI Taxonomy" id="930114"/>
    <lineage>
        <taxon>Bacteria</taxon>
        <taxon>Bacillati</taxon>
        <taxon>Bacillota</taxon>
        <taxon>Bacilli</taxon>
        <taxon>Bacillales</taxon>
        <taxon>Bacillaceae</taxon>
        <taxon>Saliterribacillus</taxon>
    </lineage>
</organism>
<feature type="domain" description="M23ase beta-sheet core" evidence="2">
    <location>
        <begin position="25"/>
        <end position="118"/>
    </location>
</feature>
<dbReference type="GO" id="GO:0004222">
    <property type="term" value="F:metalloendopeptidase activity"/>
    <property type="evidence" value="ECO:0007669"/>
    <property type="project" value="TreeGrafter"/>
</dbReference>
<dbReference type="EMBL" id="QPJJ01000005">
    <property type="protein sequence ID" value="RCW71996.1"/>
    <property type="molecule type" value="Genomic_DNA"/>
</dbReference>
<proteinExistence type="predicted"/>
<dbReference type="InterPro" id="IPR011055">
    <property type="entry name" value="Dup_hybrid_motif"/>
</dbReference>
<keyword evidence="4" id="KW-1185">Reference proteome</keyword>
<dbReference type="RefSeq" id="WP_114352546.1">
    <property type="nucleotide sequence ID" value="NZ_QPJJ01000005.1"/>
</dbReference>
<dbReference type="OrthoDB" id="9805070at2"/>
<dbReference type="SUPFAM" id="SSF51261">
    <property type="entry name" value="Duplicated hybrid motif"/>
    <property type="match status" value="1"/>
</dbReference>
<sequence>MSFKAYKITSKYGDRIHPIKKQKIFHAGVDLVKVHRSPIESFTDGSVLFAGNGIKGTGLGGYGLCVVVKDDKNKLILYGHLDEICLIKGAKVKKGEKIGYQGATGNVTGSHLHLEVRRIPDEAAPFGFRQNRRDTTVDPLIYFKTFTNAILKRGSKGNNVKECQKALLLLHYALPVYGADGHFGKETEEAIKLFQSNEGLKIDGIIGRNTHQKIQEPSIKYSGHFIQKGSKGKLVKFIQRKLNIKRDGIFGLITEQAVYSFQRNQGLKSDGIVGFETWKSLLNYPLN</sequence>
<dbReference type="InterPro" id="IPR036365">
    <property type="entry name" value="PGBD-like_sf"/>
</dbReference>
<dbReference type="PANTHER" id="PTHR21666">
    <property type="entry name" value="PEPTIDASE-RELATED"/>
    <property type="match status" value="1"/>
</dbReference>
<dbReference type="Gene3D" id="2.70.70.10">
    <property type="entry name" value="Glucose Permease (Domain IIA)"/>
    <property type="match status" value="1"/>
</dbReference>
<dbReference type="InterPro" id="IPR016047">
    <property type="entry name" value="M23ase_b-sheet_dom"/>
</dbReference>